<evidence type="ECO:0000256" key="1">
    <source>
        <dbReference type="ARBA" id="ARBA00003787"/>
    </source>
</evidence>
<dbReference type="AlphaFoldDB" id="A0A1W6N596"/>
<dbReference type="OrthoDB" id="9805022at2"/>
<comment type="similarity">
    <text evidence="2">Belongs to the MlaE permease family.</text>
</comment>
<evidence type="ECO:0008006" key="5">
    <source>
        <dbReference type="Google" id="ProtNLM"/>
    </source>
</evidence>
<dbReference type="NCBIfam" id="TIGR00056">
    <property type="entry name" value="MlaE family lipid ABC transporter permease subunit"/>
    <property type="match status" value="1"/>
</dbReference>
<accession>A0A1W6N596</accession>
<evidence type="ECO:0000313" key="4">
    <source>
        <dbReference type="Proteomes" id="UP000237351"/>
    </source>
</evidence>
<evidence type="ECO:0000256" key="2">
    <source>
        <dbReference type="RuleBase" id="RU362044"/>
    </source>
</evidence>
<keyword evidence="2" id="KW-1003">Cell membrane</keyword>
<feature type="transmembrane region" description="Helical" evidence="2">
    <location>
        <begin position="200"/>
        <end position="224"/>
    </location>
</feature>
<organism evidence="3 4">
    <name type="scientific">Candidatus Nucleicultrix amoebiphila FS5</name>
    <dbReference type="NCBI Taxonomy" id="1414854"/>
    <lineage>
        <taxon>Bacteria</taxon>
        <taxon>Pseudomonadati</taxon>
        <taxon>Pseudomonadota</taxon>
        <taxon>Alphaproteobacteria</taxon>
        <taxon>Holosporales</taxon>
        <taxon>Candidatus Nucleicultricaceae</taxon>
        <taxon>Candidatus Nucleicultrix</taxon>
    </lineage>
</organism>
<feature type="transmembrane region" description="Helical" evidence="2">
    <location>
        <begin position="313"/>
        <end position="333"/>
    </location>
</feature>
<dbReference type="KEGG" id="naf:GQ61_06235"/>
<protein>
    <recommendedName>
        <fullName evidence="5">STAS domain-containing protein</fullName>
    </recommendedName>
</protein>
<keyword evidence="2" id="KW-1133">Transmembrane helix</keyword>
<dbReference type="InterPro" id="IPR030802">
    <property type="entry name" value="Permease_MalE"/>
</dbReference>
<sequence length="376" mass="41693">MSTDATLKITFDRKHIFLEPGGTWTVTHLATVDAELRSLKIQKGNEYSVNLQNLSFCDTAGAWILSRFLRRLKIEGISYSVQKASKEVQGLLDQVQSYMVQIKELPKIPNRFLLFLDHLGHRTMASAYTSLTFLSFLGEVALTFLSTLLRPWRFRFKPFCTLLQRVGVEALPIVGLISFLIGIVLTYQSVDQLKRFGAEIFTIDLLAISVLREIGILLTAIVVAGRSGSSFTAQIGFMKLNQEVDAMIVLAMNPTEVLVLPRILALIVALPLLAVFSDFMAVLGGGLMSMSILDLNLEQFFQHLKMALGPWTFWVGIIKAPFFAFVIALVGCFEGLRIEGGARSVGIHTTKSVVESIFMVIVLDAAFSIVFSYIGI</sequence>
<keyword evidence="4" id="KW-1185">Reference proteome</keyword>
<name>A0A1W6N596_9PROT</name>
<dbReference type="EMBL" id="CP008743">
    <property type="protein sequence ID" value="ARN84948.1"/>
    <property type="molecule type" value="Genomic_DNA"/>
</dbReference>
<dbReference type="Proteomes" id="UP000237351">
    <property type="component" value="Chromosome"/>
</dbReference>
<feature type="transmembrane region" description="Helical" evidence="2">
    <location>
        <begin position="353"/>
        <end position="374"/>
    </location>
</feature>
<dbReference type="GO" id="GO:0005548">
    <property type="term" value="F:phospholipid transporter activity"/>
    <property type="evidence" value="ECO:0007669"/>
    <property type="project" value="TreeGrafter"/>
</dbReference>
<dbReference type="PANTHER" id="PTHR30188:SF3">
    <property type="entry name" value="ABC TRANSPORTER PERMEASE"/>
    <property type="match status" value="1"/>
</dbReference>
<feature type="transmembrane region" description="Helical" evidence="2">
    <location>
        <begin position="263"/>
        <end position="293"/>
    </location>
</feature>
<reference evidence="3 4" key="1">
    <citation type="submission" date="2014-06" db="EMBL/GenBank/DDBJ databases">
        <title>The genome of the endonuclear symbiont Nucleicultrix amoebiphila.</title>
        <authorList>
            <person name="Schulz F."/>
            <person name="Horn M."/>
        </authorList>
    </citation>
    <scope>NUCLEOTIDE SEQUENCE [LARGE SCALE GENOMIC DNA]</scope>
    <source>
        <strain evidence="3 4">FS5</strain>
    </source>
</reference>
<dbReference type="PANTHER" id="PTHR30188">
    <property type="entry name" value="ABC TRANSPORTER PERMEASE PROTEIN-RELATED"/>
    <property type="match status" value="1"/>
</dbReference>
<feature type="transmembrane region" description="Helical" evidence="2">
    <location>
        <begin position="127"/>
        <end position="149"/>
    </location>
</feature>
<dbReference type="RefSeq" id="WP_085784460.1">
    <property type="nucleotide sequence ID" value="NZ_CP008743.1"/>
</dbReference>
<evidence type="ECO:0000313" key="3">
    <source>
        <dbReference type="EMBL" id="ARN84948.1"/>
    </source>
</evidence>
<keyword evidence="2" id="KW-0812">Transmembrane</keyword>
<keyword evidence="2" id="KW-0997">Cell inner membrane</keyword>
<comment type="subcellular location">
    <subcellularLocation>
        <location evidence="2">Cell inner membrane</location>
        <topology evidence="2">Multi-pass membrane protein</topology>
    </subcellularLocation>
</comment>
<comment type="function">
    <text evidence="1">Could be part of an ABC transporter complex.</text>
</comment>
<feature type="transmembrane region" description="Helical" evidence="2">
    <location>
        <begin position="170"/>
        <end position="188"/>
    </location>
</feature>
<gene>
    <name evidence="3" type="ORF">GQ61_06235</name>
</gene>
<keyword evidence="2" id="KW-0472">Membrane</keyword>
<dbReference type="Pfam" id="PF02405">
    <property type="entry name" value="MlaE"/>
    <property type="match status" value="1"/>
</dbReference>
<dbReference type="GO" id="GO:0043190">
    <property type="term" value="C:ATP-binding cassette (ABC) transporter complex"/>
    <property type="evidence" value="ECO:0007669"/>
    <property type="project" value="InterPro"/>
</dbReference>
<dbReference type="InterPro" id="IPR003453">
    <property type="entry name" value="ABC_MlaE_roteobac"/>
</dbReference>
<proteinExistence type="inferred from homology"/>
<dbReference type="InterPro" id="IPR036513">
    <property type="entry name" value="STAS_dom_sf"/>
</dbReference>
<dbReference type="STRING" id="1414854.GQ61_06235"/>
<dbReference type="SUPFAM" id="SSF52091">
    <property type="entry name" value="SpoIIaa-like"/>
    <property type="match status" value="1"/>
</dbReference>